<accession>A0A1B2FQD4</accession>
<feature type="transmembrane region" description="Helical" evidence="1">
    <location>
        <begin position="56"/>
        <end position="77"/>
    </location>
</feature>
<name>A0A1B2FQD4_MIMNO</name>
<dbReference type="Gene3D" id="3.40.1620.80">
    <property type="entry name" value="Big defensin, N-terminal domain"/>
    <property type="match status" value="1"/>
</dbReference>
<feature type="chain" id="PRO_5008536994" evidence="2">
    <location>
        <begin position="29"/>
        <end position="126"/>
    </location>
</feature>
<dbReference type="AlphaFoldDB" id="A0A1B2FQD4"/>
<evidence type="ECO:0000256" key="1">
    <source>
        <dbReference type="SAM" id="Phobius"/>
    </source>
</evidence>
<dbReference type="Gene3D" id="2.20.20.10">
    <property type="entry name" value="Anthopleurin-A"/>
    <property type="match status" value="1"/>
</dbReference>
<organism evidence="3">
    <name type="scientific">Mimachlamys nobilis</name>
    <name type="common">Noble scallop</name>
    <name type="synonym">Chlamys nobilis</name>
    <dbReference type="NCBI Taxonomy" id="106276"/>
    <lineage>
        <taxon>Eukaryota</taxon>
        <taxon>Metazoa</taxon>
        <taxon>Spiralia</taxon>
        <taxon>Lophotrochozoa</taxon>
        <taxon>Mollusca</taxon>
        <taxon>Bivalvia</taxon>
        <taxon>Autobranchia</taxon>
        <taxon>Pteriomorphia</taxon>
        <taxon>Pectinida</taxon>
        <taxon>Pectinoidea</taxon>
        <taxon>Pectinidae</taxon>
        <taxon>Mimachlamys</taxon>
    </lineage>
</organism>
<reference evidence="3" key="1">
    <citation type="journal article" date="2016" name="Fish Shellfish Immunol.">
        <title>Cloning of a big defensin gene and its response to Vibrio parahaemolyticus challenge in the noble scallop Chlamys nobilis (Bivalve: Pectinidae).</title>
        <authorList>
            <person name="Yang J."/>
            <person name="Luo J."/>
            <person name="Zheng H."/>
            <person name="Lu Y."/>
            <person name="Zhang H."/>
        </authorList>
    </citation>
    <scope>NUCLEOTIDE SEQUENCE</scope>
</reference>
<proteinExistence type="evidence at transcript level"/>
<keyword evidence="1" id="KW-0472">Membrane</keyword>
<dbReference type="InterPro" id="IPR023355">
    <property type="entry name" value="Myo_ane_neurotoxin_sf"/>
</dbReference>
<dbReference type="InterPro" id="IPR042033">
    <property type="entry name" value="Defensin_big_N"/>
</dbReference>
<keyword evidence="2" id="KW-0732">Signal</keyword>
<keyword evidence="1" id="KW-0812">Transmembrane</keyword>
<sequence>MTFPRRVRCYSMIYMSLMLMAILCPVCPASVPERVRTRQKRALPAIYLGAVVSQQVFNYLVAAYGAAVVAAAGVKIANRIRAASRNRDNHSCRGNSGWCRPKCARYEREYTANLGVCGRNKCCIPK</sequence>
<protein>
    <submittedName>
        <fullName evidence="3">Big defensin</fullName>
    </submittedName>
</protein>
<evidence type="ECO:0000256" key="2">
    <source>
        <dbReference type="SAM" id="SignalP"/>
    </source>
</evidence>
<keyword evidence="1" id="KW-1133">Transmembrane helix</keyword>
<dbReference type="EMBL" id="KX035090">
    <property type="protein sequence ID" value="ANY95044.1"/>
    <property type="molecule type" value="mRNA"/>
</dbReference>
<evidence type="ECO:0000313" key="3">
    <source>
        <dbReference type="EMBL" id="ANY95044.1"/>
    </source>
</evidence>
<feature type="signal peptide" evidence="2">
    <location>
        <begin position="1"/>
        <end position="28"/>
    </location>
</feature>